<sequence length="485" mass="56795">MLAYQVDRSINYSGCIGNKFKEFKKVKQQNLLMLSPSNYCKCHQRTVFFKYHDFTAKDNINENVNSISLNNKEYFVGGIQTFSSNKPYSKFSVSCLRDTLEYNNIIRLFNNTDSNLIWSNSSNKTIAAGLSKYQRFNHIVKHGQITLKDKLYNNFLRFQKKFPDDYTYMADTYTSERINQFKKKYRNYEISKDNLWLIKPKGAARGIGIHFLKNVDEINKTDIVTKYISNPLLLEKKKFDLRVYLLVTGHDPLKIYIYKESFARMSSDEYDLELEDLDNVFKHLTNVSVNKKKKTQNGSSFIWSLPKVKRYISEEYGVDFNEVWEKIEDIAIKAVITMNKLEIDTEKKMYSHLNSSNTFELYGVDILIDDNMKPWLLEINLSPGLSSKTGYQRSLKYKLMDDTFNIVGLVPYSHITGLAMEGECEYKDPVDEAVQQSVCEITRPTGGYKRIFPLKENIDYYKKFFEEVSPNNQALWDEIKKNENL</sequence>
<accession>A0A1Y1ZTF8</accession>
<dbReference type="PANTHER" id="PTHR12241">
    <property type="entry name" value="TUBULIN POLYGLUTAMYLASE"/>
    <property type="match status" value="1"/>
</dbReference>
<evidence type="ECO:0000313" key="5">
    <source>
        <dbReference type="Proteomes" id="UP000193920"/>
    </source>
</evidence>
<dbReference type="GO" id="GO:0015631">
    <property type="term" value="F:tubulin binding"/>
    <property type="evidence" value="ECO:0007669"/>
    <property type="project" value="TreeGrafter"/>
</dbReference>
<dbReference type="Gene3D" id="3.30.470.20">
    <property type="entry name" value="ATP-grasp fold, B domain"/>
    <property type="match status" value="1"/>
</dbReference>
<dbReference type="SUPFAM" id="SSF56059">
    <property type="entry name" value="Glutathione synthetase ATP-binding domain-like"/>
    <property type="match status" value="1"/>
</dbReference>
<protein>
    <submittedName>
        <fullName evidence="4">TTL-domain-containing protein</fullName>
    </submittedName>
</protein>
<evidence type="ECO:0000256" key="3">
    <source>
        <dbReference type="ARBA" id="ARBA00022840"/>
    </source>
</evidence>
<keyword evidence="1" id="KW-0436">Ligase</keyword>
<dbReference type="GO" id="GO:0000226">
    <property type="term" value="P:microtubule cytoskeleton organization"/>
    <property type="evidence" value="ECO:0007669"/>
    <property type="project" value="TreeGrafter"/>
</dbReference>
<proteinExistence type="predicted"/>
<dbReference type="PROSITE" id="PS51221">
    <property type="entry name" value="TTL"/>
    <property type="match status" value="1"/>
</dbReference>
<dbReference type="OrthoDB" id="202825at2759"/>
<dbReference type="InterPro" id="IPR004344">
    <property type="entry name" value="TTL/TTLL_fam"/>
</dbReference>
<keyword evidence="3" id="KW-0067">ATP-binding</keyword>
<dbReference type="Proteomes" id="UP000193920">
    <property type="component" value="Unassembled WGS sequence"/>
</dbReference>
<dbReference type="Pfam" id="PF03133">
    <property type="entry name" value="TTL"/>
    <property type="match status" value="1"/>
</dbReference>
<dbReference type="GO" id="GO:0070740">
    <property type="term" value="F:tubulin-glutamic acid ligase activity"/>
    <property type="evidence" value="ECO:0007669"/>
    <property type="project" value="TreeGrafter"/>
</dbReference>
<evidence type="ECO:0000256" key="1">
    <source>
        <dbReference type="ARBA" id="ARBA00022598"/>
    </source>
</evidence>
<dbReference type="AlphaFoldDB" id="A0A1Y1ZTF8"/>
<keyword evidence="5" id="KW-1185">Reference proteome</keyword>
<organism evidence="4 5">
    <name type="scientific">Neocallimastix californiae</name>
    <dbReference type="NCBI Taxonomy" id="1754190"/>
    <lineage>
        <taxon>Eukaryota</taxon>
        <taxon>Fungi</taxon>
        <taxon>Fungi incertae sedis</taxon>
        <taxon>Chytridiomycota</taxon>
        <taxon>Chytridiomycota incertae sedis</taxon>
        <taxon>Neocallimastigomycetes</taxon>
        <taxon>Neocallimastigales</taxon>
        <taxon>Neocallimastigaceae</taxon>
        <taxon>Neocallimastix</taxon>
    </lineage>
</organism>
<dbReference type="STRING" id="1754190.A0A1Y1ZTF8"/>
<dbReference type="GO" id="GO:0036064">
    <property type="term" value="C:ciliary basal body"/>
    <property type="evidence" value="ECO:0007669"/>
    <property type="project" value="TreeGrafter"/>
</dbReference>
<evidence type="ECO:0000256" key="2">
    <source>
        <dbReference type="ARBA" id="ARBA00022741"/>
    </source>
</evidence>
<reference evidence="4 5" key="1">
    <citation type="submission" date="2016-08" db="EMBL/GenBank/DDBJ databases">
        <title>A Parts List for Fungal Cellulosomes Revealed by Comparative Genomics.</title>
        <authorList>
            <consortium name="DOE Joint Genome Institute"/>
            <person name="Haitjema C.H."/>
            <person name="Gilmore S.P."/>
            <person name="Henske J.K."/>
            <person name="Solomon K.V."/>
            <person name="De Groot R."/>
            <person name="Kuo A."/>
            <person name="Mondo S.J."/>
            <person name="Salamov A.A."/>
            <person name="Labutti K."/>
            <person name="Zhao Z."/>
            <person name="Chiniquy J."/>
            <person name="Barry K."/>
            <person name="Brewer H.M."/>
            <person name="Purvine S.O."/>
            <person name="Wright A.T."/>
            <person name="Boxma B."/>
            <person name="Van Alen T."/>
            <person name="Hackstein J.H."/>
            <person name="Baker S.E."/>
            <person name="Grigoriev I.V."/>
            <person name="O'Malley M.A."/>
        </authorList>
    </citation>
    <scope>NUCLEOTIDE SEQUENCE [LARGE SCALE GENOMIC DNA]</scope>
    <source>
        <strain evidence="4 5">G1</strain>
    </source>
</reference>
<gene>
    <name evidence="4" type="ORF">LY90DRAFT_518206</name>
</gene>
<keyword evidence="2" id="KW-0547">Nucleotide-binding</keyword>
<comment type="caution">
    <text evidence="4">The sequence shown here is derived from an EMBL/GenBank/DDBJ whole genome shotgun (WGS) entry which is preliminary data.</text>
</comment>
<dbReference type="GO" id="GO:0005524">
    <property type="term" value="F:ATP binding"/>
    <property type="evidence" value="ECO:0007669"/>
    <property type="project" value="UniProtKB-KW"/>
</dbReference>
<name>A0A1Y1ZTF8_9FUNG</name>
<dbReference type="EMBL" id="MCOG01000362">
    <property type="protein sequence ID" value="ORY13327.1"/>
    <property type="molecule type" value="Genomic_DNA"/>
</dbReference>
<evidence type="ECO:0000313" key="4">
    <source>
        <dbReference type="EMBL" id="ORY13327.1"/>
    </source>
</evidence>